<evidence type="ECO:0000313" key="2">
    <source>
        <dbReference type="Proteomes" id="UP000656319"/>
    </source>
</evidence>
<keyword evidence="2" id="KW-1185">Reference proteome</keyword>
<dbReference type="EMBL" id="CAJHCQ010000006">
    <property type="protein sequence ID" value="CAD6534495.1"/>
    <property type="molecule type" value="Genomic_DNA"/>
</dbReference>
<comment type="caution">
    <text evidence="1">The sequence shown here is derived from an EMBL/GenBank/DDBJ whole genome shotgun (WGS) entry which is preliminary data.</text>
</comment>
<organism evidence="1 2">
    <name type="scientific">Paraburkholderia hiiakae</name>
    <dbReference type="NCBI Taxonomy" id="1081782"/>
    <lineage>
        <taxon>Bacteria</taxon>
        <taxon>Pseudomonadati</taxon>
        <taxon>Pseudomonadota</taxon>
        <taxon>Betaproteobacteria</taxon>
        <taxon>Burkholderiales</taxon>
        <taxon>Burkholderiaceae</taxon>
        <taxon>Paraburkholderia</taxon>
    </lineage>
</organism>
<name>A0ABN7HT99_9BURK</name>
<evidence type="ECO:0000313" key="1">
    <source>
        <dbReference type="EMBL" id="CAD6534495.1"/>
    </source>
</evidence>
<reference evidence="1 2" key="1">
    <citation type="submission" date="2020-10" db="EMBL/GenBank/DDBJ databases">
        <authorList>
            <person name="Peeters C."/>
        </authorList>
    </citation>
    <scope>NUCLEOTIDE SEQUENCE [LARGE SCALE GENOMIC DNA]</scope>
    <source>
        <strain evidence="1 2">LMG 27952</strain>
    </source>
</reference>
<proteinExistence type="predicted"/>
<protein>
    <submittedName>
        <fullName evidence="1">Uncharacterized protein</fullName>
    </submittedName>
</protein>
<sequence length="43" mass="5362">MNEDNQTHARRPKKTLFSMYYYRNGDKFHSTYQGYFNDHRKKS</sequence>
<gene>
    <name evidence="1" type="ORF">LMG27952_02966</name>
</gene>
<accession>A0ABN7HT99</accession>
<dbReference type="Proteomes" id="UP000656319">
    <property type="component" value="Unassembled WGS sequence"/>
</dbReference>